<organism evidence="7 8">
    <name type="scientific">Thielaviopsis punctulata</name>
    <dbReference type="NCBI Taxonomy" id="72032"/>
    <lineage>
        <taxon>Eukaryota</taxon>
        <taxon>Fungi</taxon>
        <taxon>Dikarya</taxon>
        <taxon>Ascomycota</taxon>
        <taxon>Pezizomycotina</taxon>
        <taxon>Sordariomycetes</taxon>
        <taxon>Hypocreomycetidae</taxon>
        <taxon>Microascales</taxon>
        <taxon>Ceratocystidaceae</taxon>
        <taxon>Thielaviopsis</taxon>
    </lineage>
</organism>
<evidence type="ECO:0000256" key="6">
    <source>
        <dbReference type="SAM" id="Phobius"/>
    </source>
</evidence>
<proteinExistence type="predicted"/>
<feature type="region of interest" description="Disordered" evidence="5">
    <location>
        <begin position="19"/>
        <end position="42"/>
    </location>
</feature>
<feature type="transmembrane region" description="Helical" evidence="6">
    <location>
        <begin position="227"/>
        <end position="247"/>
    </location>
</feature>
<feature type="transmembrane region" description="Helical" evidence="6">
    <location>
        <begin position="388"/>
        <end position="409"/>
    </location>
</feature>
<feature type="region of interest" description="Disordered" evidence="5">
    <location>
        <begin position="737"/>
        <end position="756"/>
    </location>
</feature>
<protein>
    <submittedName>
        <fullName evidence="7">Uncharacterized protein</fullName>
    </submittedName>
</protein>
<feature type="transmembrane region" description="Helical" evidence="6">
    <location>
        <begin position="44"/>
        <end position="68"/>
    </location>
</feature>
<evidence type="ECO:0000256" key="1">
    <source>
        <dbReference type="ARBA" id="ARBA00004141"/>
    </source>
</evidence>
<dbReference type="PANTHER" id="PTHR12570">
    <property type="match status" value="1"/>
</dbReference>
<comment type="caution">
    <text evidence="7">The sequence shown here is derived from an EMBL/GenBank/DDBJ whole genome shotgun (WGS) entry which is preliminary data.</text>
</comment>
<evidence type="ECO:0000313" key="8">
    <source>
        <dbReference type="Proteomes" id="UP000033483"/>
    </source>
</evidence>
<evidence type="ECO:0000256" key="4">
    <source>
        <dbReference type="ARBA" id="ARBA00023136"/>
    </source>
</evidence>
<gene>
    <name evidence="7" type="ORF">TD95_000364</name>
</gene>
<accession>A0A0F4ZA30</accession>
<dbReference type="AlphaFoldDB" id="A0A0F4ZA30"/>
<evidence type="ECO:0000256" key="3">
    <source>
        <dbReference type="ARBA" id="ARBA00022989"/>
    </source>
</evidence>
<feature type="compositionally biased region" description="Low complexity" evidence="5">
    <location>
        <begin position="586"/>
        <end position="597"/>
    </location>
</feature>
<dbReference type="SUPFAM" id="SSF103481">
    <property type="entry name" value="Multidrug resistance efflux transporter EmrE"/>
    <property type="match status" value="1"/>
</dbReference>
<dbReference type="InterPro" id="IPR008521">
    <property type="entry name" value="Mg_trans_NIPA"/>
</dbReference>
<name>A0A0F4ZA30_9PEZI</name>
<feature type="compositionally biased region" description="Polar residues" evidence="5">
    <location>
        <begin position="743"/>
        <end position="756"/>
    </location>
</feature>
<dbReference type="GO" id="GO:0016020">
    <property type="term" value="C:membrane"/>
    <property type="evidence" value="ECO:0007669"/>
    <property type="project" value="UniProtKB-SubCell"/>
</dbReference>
<dbReference type="PANTHER" id="PTHR12570:SF65">
    <property type="entry name" value="MAGNESIUM TRANSPORTER NIPA9-RELATED"/>
    <property type="match status" value="1"/>
</dbReference>
<keyword evidence="2 6" id="KW-0812">Transmembrane</keyword>
<feature type="transmembrane region" description="Helical" evidence="6">
    <location>
        <begin position="415"/>
        <end position="436"/>
    </location>
</feature>
<feature type="region of interest" description="Disordered" evidence="5">
    <location>
        <begin position="467"/>
        <end position="525"/>
    </location>
</feature>
<feature type="transmembrane region" description="Helical" evidence="6">
    <location>
        <begin position="201"/>
        <end position="221"/>
    </location>
</feature>
<feature type="region of interest" description="Disordered" evidence="5">
    <location>
        <begin position="114"/>
        <end position="147"/>
    </location>
</feature>
<sequence length="756" mass="80947">MSVHAAFVTAASAPSGQAMALNSTLGGSPPSGPDTARPGAPEEADWSSIIGIATAIGGNVLIALALNLQRFAHIKLHKKRAQIKARLQQAQRIAKLQALRNHATESHELLRSTDVCASSARPSTDSEYDAERDGDATNSTGFSGYGTLSGDQNATAPSIYMPPPHNASPRVSTESSRSAYQDPAYVLSEKPPSLSYLRSPYWWLGQVLITLGEMGNFLAYGFAPASIVSPLGVVALVSNCVIAPILFHEKFRARDFWGVVIAVAGVVVVVLSSAGDEVKLDPHDVWDAITALAFEVYLCVTVAMIATLMWASKRYGKRTILIDLGLVGLFGGYTALATKGVSSMLSSTLLGAFQTPVTYALLFVLIATAVMQIRYLNRALQRFDSTQVIPIQFVMFTLCVIVGSAILYRDFERTTLVQSLTFISGCLLTFFGVFLITSGRPRHHDEENHLLEGDGADETIGLALHHEAYSDVTPPDTPRSSISSRRSSRTNFPPHSDRRISVAHETGVPSSRVPTIARPSMGSRRPSTFSILDQDSGPARHDSTSLQNNPVYGADARLVSAAPEPFIEPSTPPGAAPSAFPAYSHTQTTTDASLLTTPPRPPSRRFVGPVISASPFSSAVSAVMTDTLRRPNRLTRQTSLGRLQSTIRASMFIAEYADDSPTDVPVDAMFFPPASREQPLLGPLLETVESSAAGSSTERPATSCAARAGGVAVGKRRNRSLSDTLSGLFAPNKRRFLPPAFVSEQTGENMEGQSDS</sequence>
<dbReference type="InterPro" id="IPR037185">
    <property type="entry name" value="EmrE-like"/>
</dbReference>
<feature type="transmembrane region" description="Helical" evidence="6">
    <location>
        <begin position="256"/>
        <end position="274"/>
    </location>
</feature>
<comment type="subcellular location">
    <subcellularLocation>
        <location evidence="1">Membrane</location>
        <topology evidence="1">Multi-pass membrane protein</topology>
    </subcellularLocation>
</comment>
<evidence type="ECO:0000256" key="5">
    <source>
        <dbReference type="SAM" id="MobiDB-lite"/>
    </source>
</evidence>
<feature type="transmembrane region" description="Helical" evidence="6">
    <location>
        <begin position="286"/>
        <end position="308"/>
    </location>
</feature>
<feature type="region of interest" description="Disordered" evidence="5">
    <location>
        <begin position="569"/>
        <end position="600"/>
    </location>
</feature>
<dbReference type="OrthoDB" id="165382at2759"/>
<evidence type="ECO:0000256" key="2">
    <source>
        <dbReference type="ARBA" id="ARBA00022692"/>
    </source>
</evidence>
<dbReference type="GO" id="GO:0015095">
    <property type="term" value="F:magnesium ion transmembrane transporter activity"/>
    <property type="evidence" value="ECO:0007669"/>
    <property type="project" value="InterPro"/>
</dbReference>
<dbReference type="Proteomes" id="UP000033483">
    <property type="component" value="Unassembled WGS sequence"/>
</dbReference>
<dbReference type="Pfam" id="PF05653">
    <property type="entry name" value="Mg_trans_NIPA"/>
    <property type="match status" value="1"/>
</dbReference>
<reference evidence="7 8" key="1">
    <citation type="submission" date="2015-03" db="EMBL/GenBank/DDBJ databases">
        <authorList>
            <person name="Radwan O."/>
            <person name="Al-Naeli F.A."/>
            <person name="Rendon G.A."/>
            <person name="Fields C."/>
        </authorList>
    </citation>
    <scope>NUCLEOTIDE SEQUENCE [LARGE SCALE GENOMIC DNA]</scope>
    <source>
        <strain evidence="7">CR-DP1</strain>
    </source>
</reference>
<dbReference type="EMBL" id="LAEV01001877">
    <property type="protein sequence ID" value="KKA27125.1"/>
    <property type="molecule type" value="Genomic_DNA"/>
</dbReference>
<evidence type="ECO:0000313" key="7">
    <source>
        <dbReference type="EMBL" id="KKA27125.1"/>
    </source>
</evidence>
<keyword evidence="4 6" id="KW-0472">Membrane</keyword>
<feature type="transmembrane region" description="Helical" evidence="6">
    <location>
        <begin position="357"/>
        <end position="376"/>
    </location>
</feature>
<feature type="region of interest" description="Disordered" evidence="5">
    <location>
        <begin position="155"/>
        <end position="174"/>
    </location>
</feature>
<keyword evidence="8" id="KW-1185">Reference proteome</keyword>
<keyword evidence="3 6" id="KW-1133">Transmembrane helix</keyword>